<dbReference type="EMBL" id="VIGI01000009">
    <property type="protein sequence ID" value="KAB8295805.1"/>
    <property type="molecule type" value="Genomic_DNA"/>
</dbReference>
<dbReference type="Pfam" id="PF20684">
    <property type="entry name" value="Fung_rhodopsin"/>
    <property type="match status" value="1"/>
</dbReference>
<reference evidence="8 9" key="1">
    <citation type="submission" date="2019-06" db="EMBL/GenBank/DDBJ databases">
        <title>Genome Sequence of the Brown Rot Fungal Pathogen Monilinia laxa.</title>
        <authorList>
            <person name="De Miccolis Angelini R.M."/>
            <person name="Landi L."/>
            <person name="Abate D."/>
            <person name="Pollastro S."/>
            <person name="Romanazzi G."/>
            <person name="Faretra F."/>
        </authorList>
    </citation>
    <scope>NUCLEOTIDE SEQUENCE [LARGE SCALE GENOMIC DNA]</scope>
    <source>
        <strain evidence="8 9">Mlax316</strain>
    </source>
</reference>
<keyword evidence="3 6" id="KW-1133">Transmembrane helix</keyword>
<feature type="transmembrane region" description="Helical" evidence="6">
    <location>
        <begin position="128"/>
        <end position="152"/>
    </location>
</feature>
<dbReference type="InterPro" id="IPR049326">
    <property type="entry name" value="Rhodopsin_dom_fungi"/>
</dbReference>
<keyword evidence="2 6" id="KW-0812">Transmembrane</keyword>
<gene>
    <name evidence="8" type="ORF">EYC80_008628</name>
</gene>
<accession>A0A5N6K0Z6</accession>
<feature type="domain" description="Rhodopsin" evidence="7">
    <location>
        <begin position="42"/>
        <end position="276"/>
    </location>
</feature>
<name>A0A5N6K0Z6_MONLA</name>
<feature type="transmembrane region" description="Helical" evidence="6">
    <location>
        <begin position="213"/>
        <end position="235"/>
    </location>
</feature>
<organism evidence="8 9">
    <name type="scientific">Monilinia laxa</name>
    <name type="common">Brown rot fungus</name>
    <name type="synonym">Sclerotinia laxa</name>
    <dbReference type="NCBI Taxonomy" id="61186"/>
    <lineage>
        <taxon>Eukaryota</taxon>
        <taxon>Fungi</taxon>
        <taxon>Dikarya</taxon>
        <taxon>Ascomycota</taxon>
        <taxon>Pezizomycotina</taxon>
        <taxon>Leotiomycetes</taxon>
        <taxon>Helotiales</taxon>
        <taxon>Sclerotiniaceae</taxon>
        <taxon>Monilinia</taxon>
    </lineage>
</organism>
<dbReference type="InterPro" id="IPR052337">
    <property type="entry name" value="SAT4-like"/>
</dbReference>
<protein>
    <recommendedName>
        <fullName evidence="7">Rhodopsin domain-containing protein</fullName>
    </recommendedName>
</protein>
<proteinExistence type="inferred from homology"/>
<dbReference type="GO" id="GO:0016020">
    <property type="term" value="C:membrane"/>
    <property type="evidence" value="ECO:0007669"/>
    <property type="project" value="UniProtKB-SubCell"/>
</dbReference>
<dbReference type="PANTHER" id="PTHR33048">
    <property type="entry name" value="PTH11-LIKE INTEGRAL MEMBRANE PROTEIN (AFU_ORTHOLOGUE AFUA_5G11245)"/>
    <property type="match status" value="1"/>
</dbReference>
<dbReference type="AlphaFoldDB" id="A0A5N6K0Z6"/>
<comment type="similarity">
    <text evidence="5">Belongs to the SAT4 family.</text>
</comment>
<evidence type="ECO:0000256" key="1">
    <source>
        <dbReference type="ARBA" id="ARBA00004141"/>
    </source>
</evidence>
<evidence type="ECO:0000259" key="7">
    <source>
        <dbReference type="Pfam" id="PF20684"/>
    </source>
</evidence>
<evidence type="ECO:0000256" key="3">
    <source>
        <dbReference type="ARBA" id="ARBA00022989"/>
    </source>
</evidence>
<feature type="transmembrane region" description="Helical" evidence="6">
    <location>
        <begin position="95"/>
        <end position="116"/>
    </location>
</feature>
<dbReference type="OrthoDB" id="5378633at2759"/>
<keyword evidence="9" id="KW-1185">Reference proteome</keyword>
<evidence type="ECO:0000256" key="2">
    <source>
        <dbReference type="ARBA" id="ARBA00022692"/>
    </source>
</evidence>
<sequence>MVLLLADGVTTIVVTISFLVIATIALILRAISRIQTRNTTITGRLIRIDDWWILAAYLMYASHCILIVCDVAKISGTLEPFLVMDPHSRLNMIKILWIGTIHFPFVITAVKISILCMYRSLFITNPNLIRCVIITMALCIAWFIVAVCLTVFGCTPIKAAYDIALRIQPATHCVSYGEIVLIFELPNALLDVVILALPFFVIRDLHVPVRKKVLLFLVFWFGGFVIVTCILRIVYSYQPHDPEHLTGFSTANEWLMIEEGSAILGACVPTFRPILKTYFKLPKTINDWLSSSVNASATASKFSNAHLRNQKQPSQPRNKQSPPFKLQKLSTAYIHRGRERQNFAHDYYAESDDRPLVDNKIWVTRHVTTSG</sequence>
<keyword evidence="4 6" id="KW-0472">Membrane</keyword>
<evidence type="ECO:0000256" key="5">
    <source>
        <dbReference type="ARBA" id="ARBA00038359"/>
    </source>
</evidence>
<feature type="transmembrane region" description="Helical" evidence="6">
    <location>
        <begin position="12"/>
        <end position="31"/>
    </location>
</feature>
<feature type="transmembrane region" description="Helical" evidence="6">
    <location>
        <begin position="179"/>
        <end position="201"/>
    </location>
</feature>
<evidence type="ECO:0000256" key="4">
    <source>
        <dbReference type="ARBA" id="ARBA00023136"/>
    </source>
</evidence>
<evidence type="ECO:0000313" key="9">
    <source>
        <dbReference type="Proteomes" id="UP000326757"/>
    </source>
</evidence>
<evidence type="ECO:0000256" key="6">
    <source>
        <dbReference type="SAM" id="Phobius"/>
    </source>
</evidence>
<dbReference type="PANTHER" id="PTHR33048:SF47">
    <property type="entry name" value="INTEGRAL MEMBRANE PROTEIN-RELATED"/>
    <property type="match status" value="1"/>
</dbReference>
<feature type="transmembrane region" description="Helical" evidence="6">
    <location>
        <begin position="51"/>
        <end position="75"/>
    </location>
</feature>
<evidence type="ECO:0000313" key="8">
    <source>
        <dbReference type="EMBL" id="KAB8295805.1"/>
    </source>
</evidence>
<dbReference type="Proteomes" id="UP000326757">
    <property type="component" value="Unassembled WGS sequence"/>
</dbReference>
<comment type="caution">
    <text evidence="8">The sequence shown here is derived from an EMBL/GenBank/DDBJ whole genome shotgun (WGS) entry which is preliminary data.</text>
</comment>
<comment type="subcellular location">
    <subcellularLocation>
        <location evidence="1">Membrane</location>
        <topology evidence="1">Multi-pass membrane protein</topology>
    </subcellularLocation>
</comment>